<reference evidence="3" key="2">
    <citation type="journal article" date="2024" name="Plant">
        <title>Genomic evolution and insights into agronomic trait innovations of Sesamum species.</title>
        <authorList>
            <person name="Miao H."/>
            <person name="Wang L."/>
            <person name="Qu L."/>
            <person name="Liu H."/>
            <person name="Sun Y."/>
            <person name="Le M."/>
            <person name="Wang Q."/>
            <person name="Wei S."/>
            <person name="Zheng Y."/>
            <person name="Lin W."/>
            <person name="Duan Y."/>
            <person name="Cao H."/>
            <person name="Xiong S."/>
            <person name="Wang X."/>
            <person name="Wei L."/>
            <person name="Li C."/>
            <person name="Ma Q."/>
            <person name="Ju M."/>
            <person name="Zhao R."/>
            <person name="Li G."/>
            <person name="Mu C."/>
            <person name="Tian Q."/>
            <person name="Mei H."/>
            <person name="Zhang T."/>
            <person name="Gao T."/>
            <person name="Zhang H."/>
        </authorList>
    </citation>
    <scope>NUCLEOTIDE SEQUENCE</scope>
    <source>
        <strain evidence="3">G02</strain>
    </source>
</reference>
<evidence type="ECO:0000259" key="2">
    <source>
        <dbReference type="Pfam" id="PF13178"/>
    </source>
</evidence>
<dbReference type="EMBL" id="JACGWJ010000017">
    <property type="protein sequence ID" value="KAL0354534.1"/>
    <property type="molecule type" value="Genomic_DNA"/>
</dbReference>
<evidence type="ECO:0000256" key="1">
    <source>
        <dbReference type="SAM" id="MobiDB-lite"/>
    </source>
</evidence>
<dbReference type="InterPro" id="IPR025064">
    <property type="entry name" value="DUF4005"/>
</dbReference>
<gene>
    <name evidence="3" type="ORF">Sradi_3900300</name>
</gene>
<feature type="compositionally biased region" description="Low complexity" evidence="1">
    <location>
        <begin position="83"/>
        <end position="98"/>
    </location>
</feature>
<feature type="region of interest" description="Disordered" evidence="1">
    <location>
        <begin position="151"/>
        <end position="171"/>
    </location>
</feature>
<feature type="region of interest" description="Disordered" evidence="1">
    <location>
        <begin position="26"/>
        <end position="109"/>
    </location>
</feature>
<dbReference type="Pfam" id="PF13178">
    <property type="entry name" value="DUF4005"/>
    <property type="match status" value="1"/>
</dbReference>
<evidence type="ECO:0000313" key="3">
    <source>
        <dbReference type="EMBL" id="KAL0354534.1"/>
    </source>
</evidence>
<accession>A0AAW2PI40</accession>
<reference evidence="3" key="1">
    <citation type="submission" date="2020-06" db="EMBL/GenBank/DDBJ databases">
        <authorList>
            <person name="Li T."/>
            <person name="Hu X."/>
            <person name="Zhang T."/>
            <person name="Song X."/>
            <person name="Zhang H."/>
            <person name="Dai N."/>
            <person name="Sheng W."/>
            <person name="Hou X."/>
            <person name="Wei L."/>
        </authorList>
    </citation>
    <scope>NUCLEOTIDE SEQUENCE</scope>
    <source>
        <strain evidence="3">G02</strain>
        <tissue evidence="3">Leaf</tissue>
    </source>
</reference>
<sequence>MAPSKVDMSSSGLDWLDRWMATKPWETKSMDGSYNGSSEATPVSRKDGSFSSSSDHDSVRIRRNNVSTRISPRITTEFVYDESTTSNSSPSTSGTPMSADTLAKHNSTKPNYMSLTKSIKAKQKPFSYSFHAQLKQMHSVEELAYLRKQSRLSRGGTRTNADTDLHSVHLS</sequence>
<feature type="compositionally biased region" description="Polar residues" evidence="1">
    <location>
        <begin position="30"/>
        <end position="41"/>
    </location>
</feature>
<name>A0AAW2PI40_SESRA</name>
<organism evidence="3">
    <name type="scientific">Sesamum radiatum</name>
    <name type="common">Black benniseed</name>
    <dbReference type="NCBI Taxonomy" id="300843"/>
    <lineage>
        <taxon>Eukaryota</taxon>
        <taxon>Viridiplantae</taxon>
        <taxon>Streptophyta</taxon>
        <taxon>Embryophyta</taxon>
        <taxon>Tracheophyta</taxon>
        <taxon>Spermatophyta</taxon>
        <taxon>Magnoliopsida</taxon>
        <taxon>eudicotyledons</taxon>
        <taxon>Gunneridae</taxon>
        <taxon>Pentapetalae</taxon>
        <taxon>asterids</taxon>
        <taxon>lamiids</taxon>
        <taxon>Lamiales</taxon>
        <taxon>Pedaliaceae</taxon>
        <taxon>Sesamum</taxon>
    </lineage>
</organism>
<feature type="domain" description="DUF4005" evidence="2">
    <location>
        <begin position="71"/>
        <end position="125"/>
    </location>
</feature>
<proteinExistence type="predicted"/>
<comment type="caution">
    <text evidence="3">The sequence shown here is derived from an EMBL/GenBank/DDBJ whole genome shotgun (WGS) entry which is preliminary data.</text>
</comment>
<feature type="compositionally biased region" description="Basic and acidic residues" evidence="1">
    <location>
        <begin position="44"/>
        <end position="60"/>
    </location>
</feature>
<feature type="compositionally biased region" description="Polar residues" evidence="1">
    <location>
        <begin position="64"/>
        <end position="74"/>
    </location>
</feature>
<feature type="compositionally biased region" description="Basic and acidic residues" evidence="1">
    <location>
        <begin position="161"/>
        <end position="171"/>
    </location>
</feature>
<protein>
    <recommendedName>
        <fullName evidence="2">DUF4005 domain-containing protein</fullName>
    </recommendedName>
</protein>
<dbReference type="AlphaFoldDB" id="A0AAW2PI40"/>